<dbReference type="SUPFAM" id="SSF49344">
    <property type="entry name" value="CBD9-like"/>
    <property type="match status" value="1"/>
</dbReference>
<sequence>MFFGCSPEEVDNVYEVAKREVPIEIDGDWSKDAWRDVQPLQLENHMGEYPEHMPKVQVKVMYDEEAIYVIYKVDDQYVRCVLEEYQDPVSQDSTVEFFFTPGQDIQKGYFNLEMNCGGTGLFKFQEKARKGQLKIPKESFDHITVAHSLPKKVYPEIKEPVTWTLEYRIPFDVLSTYFDEMEHPAPEVEWKANFYKIADKSSHPHWLTWSYVDNPKPQFHLPEFFGTLRFR</sequence>
<dbReference type="AlphaFoldDB" id="A0A444VRN8"/>
<evidence type="ECO:0000259" key="1">
    <source>
        <dbReference type="Pfam" id="PF16011"/>
    </source>
</evidence>
<proteinExistence type="predicted"/>
<dbReference type="GO" id="GO:0030246">
    <property type="term" value="F:carbohydrate binding"/>
    <property type="evidence" value="ECO:0007669"/>
    <property type="project" value="InterPro"/>
</dbReference>
<comment type="caution">
    <text evidence="2">The sequence shown here is derived from an EMBL/GenBank/DDBJ whole genome shotgun (WGS) entry which is preliminary data.</text>
</comment>
<dbReference type="InterPro" id="IPR010502">
    <property type="entry name" value="Carb-bd_dom_fam9"/>
</dbReference>
<name>A0A444VRN8_9FLAO</name>
<reference evidence="2 3" key="1">
    <citation type="submission" date="2014-04" db="EMBL/GenBank/DDBJ databases">
        <title>Whole genome of Muricauda olearia.</title>
        <authorList>
            <person name="Zhang X.-H."/>
            <person name="Tang K."/>
        </authorList>
    </citation>
    <scope>NUCLEOTIDE SEQUENCE [LARGE SCALE GENOMIC DNA]</scope>
    <source>
        <strain evidence="2 3">Th120</strain>
    </source>
</reference>
<keyword evidence="3" id="KW-1185">Reference proteome</keyword>
<dbReference type="GO" id="GO:0004553">
    <property type="term" value="F:hydrolase activity, hydrolyzing O-glycosyl compounds"/>
    <property type="evidence" value="ECO:0007669"/>
    <property type="project" value="InterPro"/>
</dbReference>
<evidence type="ECO:0000313" key="3">
    <source>
        <dbReference type="Proteomes" id="UP000290261"/>
    </source>
</evidence>
<dbReference type="EMBL" id="JJMP01000001">
    <property type="protein sequence ID" value="RYC53495.1"/>
    <property type="molecule type" value="Genomic_DNA"/>
</dbReference>
<accession>A0A444VRN8</accession>
<dbReference type="Pfam" id="PF16011">
    <property type="entry name" value="CBM9_2"/>
    <property type="match status" value="1"/>
</dbReference>
<evidence type="ECO:0000313" key="2">
    <source>
        <dbReference type="EMBL" id="RYC53495.1"/>
    </source>
</evidence>
<dbReference type="Proteomes" id="UP000290261">
    <property type="component" value="Unassembled WGS sequence"/>
</dbReference>
<protein>
    <recommendedName>
        <fullName evidence="1">Carbohydrate-binding domain-containing protein</fullName>
    </recommendedName>
</protein>
<organism evidence="2 3">
    <name type="scientific">Flagellimonas olearia</name>
    <dbReference type="NCBI Taxonomy" id="552546"/>
    <lineage>
        <taxon>Bacteria</taxon>
        <taxon>Pseudomonadati</taxon>
        <taxon>Bacteroidota</taxon>
        <taxon>Flavobacteriia</taxon>
        <taxon>Flavobacteriales</taxon>
        <taxon>Flavobacteriaceae</taxon>
        <taxon>Flagellimonas</taxon>
    </lineage>
</organism>
<dbReference type="CDD" id="cd09620">
    <property type="entry name" value="CBM9_like_3"/>
    <property type="match status" value="1"/>
</dbReference>
<dbReference type="Gene3D" id="2.60.40.1190">
    <property type="match status" value="1"/>
</dbReference>
<feature type="domain" description="Carbohydrate-binding" evidence="1">
    <location>
        <begin position="48"/>
        <end position="230"/>
    </location>
</feature>
<gene>
    <name evidence="2" type="ORF">DN53_04630</name>
</gene>
<dbReference type="GO" id="GO:0016052">
    <property type="term" value="P:carbohydrate catabolic process"/>
    <property type="evidence" value="ECO:0007669"/>
    <property type="project" value="InterPro"/>
</dbReference>